<dbReference type="InterPro" id="IPR018531">
    <property type="entry name" value="DUF1993"/>
</dbReference>
<dbReference type="EMBL" id="JABAIV010000001">
    <property type="protein sequence ID" value="NNG21637.1"/>
    <property type="molecule type" value="Genomic_DNA"/>
</dbReference>
<dbReference type="PANTHER" id="PTHR36922">
    <property type="entry name" value="BLL2446 PROTEIN"/>
    <property type="match status" value="1"/>
</dbReference>
<dbReference type="Gene3D" id="1.20.120.450">
    <property type="entry name" value="dinb family like domain"/>
    <property type="match status" value="1"/>
</dbReference>
<proteinExistence type="predicted"/>
<dbReference type="AlphaFoldDB" id="A0A7Y2JV75"/>
<name>A0A7Y2JV75_9BURK</name>
<evidence type="ECO:0000313" key="2">
    <source>
        <dbReference type="Proteomes" id="UP000533905"/>
    </source>
</evidence>
<reference evidence="1 2" key="1">
    <citation type="submission" date="2020-04" db="EMBL/GenBank/DDBJ databases">
        <title>Massilia sp. nov., a cold adapted bacteria isolated from Arctic soil.</title>
        <authorList>
            <person name="Son J."/>
            <person name="Ka J.-O."/>
        </authorList>
    </citation>
    <scope>NUCLEOTIDE SEQUENCE [LARGE SCALE GENOMIC DNA]</scope>
    <source>
        <strain evidence="1 2">ML15P13</strain>
    </source>
</reference>
<dbReference type="SUPFAM" id="SSF109854">
    <property type="entry name" value="DinB/YfiT-like putative metalloenzymes"/>
    <property type="match status" value="1"/>
</dbReference>
<organism evidence="1 2">
    <name type="scientific">Telluria aromaticivorans</name>
    <dbReference type="NCBI Taxonomy" id="2725995"/>
    <lineage>
        <taxon>Bacteria</taxon>
        <taxon>Pseudomonadati</taxon>
        <taxon>Pseudomonadota</taxon>
        <taxon>Betaproteobacteria</taxon>
        <taxon>Burkholderiales</taxon>
        <taxon>Oxalobacteraceae</taxon>
        <taxon>Telluria group</taxon>
        <taxon>Telluria</taxon>
    </lineage>
</organism>
<dbReference type="Pfam" id="PF09351">
    <property type="entry name" value="DUF1993"/>
    <property type="match status" value="1"/>
</dbReference>
<comment type="caution">
    <text evidence="1">The sequence shown here is derived from an EMBL/GenBank/DDBJ whole genome shotgun (WGS) entry which is preliminary data.</text>
</comment>
<keyword evidence="2" id="KW-1185">Reference proteome</keyword>
<dbReference type="PANTHER" id="PTHR36922:SF1">
    <property type="entry name" value="DUF1993 DOMAIN-CONTAINING PROTEIN"/>
    <property type="match status" value="1"/>
</dbReference>
<evidence type="ECO:0000313" key="1">
    <source>
        <dbReference type="EMBL" id="NNG21637.1"/>
    </source>
</evidence>
<dbReference type="InterPro" id="IPR034660">
    <property type="entry name" value="DinB/YfiT-like"/>
</dbReference>
<sequence length="172" mass="18306">MTMTMSELSVPVLVRGLTVLGALLDKGEAHAAAAGVAPEALLSARLAPDMLPLSAQVQSACDTAKLAIQRLGGVTGPVFANDETTFAQLRQRIAATIAYMESVDTAAIDASFGREIKLNWTATGPVFTAQGYLLSFTLPNFFFHVTTAYDILRHQGVSIGKSDYLGAYTHQE</sequence>
<dbReference type="RefSeq" id="WP_171080298.1">
    <property type="nucleotide sequence ID" value="NZ_JABAIV010000001.1"/>
</dbReference>
<gene>
    <name evidence="1" type="ORF">HGB41_01275</name>
</gene>
<dbReference type="Proteomes" id="UP000533905">
    <property type="component" value="Unassembled WGS sequence"/>
</dbReference>
<accession>A0A7Y2JV75</accession>
<protein>
    <submittedName>
        <fullName evidence="1">DUF1993 domain-containing protein</fullName>
    </submittedName>
</protein>